<protein>
    <recommendedName>
        <fullName evidence="5">FAM192A/Fyv6 N-terminal domain-containing protein</fullName>
    </recommendedName>
</protein>
<dbReference type="PANTHER" id="PTHR13495:SF0">
    <property type="entry name" value="PSME3-INTERACTING PROTEIN"/>
    <property type="match status" value="1"/>
</dbReference>
<evidence type="ECO:0000313" key="6">
    <source>
        <dbReference type="EMBL" id="CAF1241571.1"/>
    </source>
</evidence>
<dbReference type="Proteomes" id="UP000663860">
    <property type="component" value="Unassembled WGS sequence"/>
</dbReference>
<dbReference type="EMBL" id="CAJOBB010007622">
    <property type="protein sequence ID" value="CAF4190846.1"/>
    <property type="molecule type" value="Genomic_DNA"/>
</dbReference>
<reference evidence="7" key="1">
    <citation type="submission" date="2021-02" db="EMBL/GenBank/DDBJ databases">
        <authorList>
            <person name="Nowell W R."/>
        </authorList>
    </citation>
    <scope>NUCLEOTIDE SEQUENCE</scope>
</reference>
<feature type="coiled-coil region" evidence="3">
    <location>
        <begin position="89"/>
        <end position="117"/>
    </location>
</feature>
<evidence type="ECO:0000259" key="5">
    <source>
        <dbReference type="Pfam" id="PF10187"/>
    </source>
</evidence>
<proteinExistence type="predicted"/>
<dbReference type="EMBL" id="CAJNOE010000489">
    <property type="protein sequence ID" value="CAF1241571.1"/>
    <property type="molecule type" value="Genomic_DNA"/>
</dbReference>
<evidence type="ECO:0000256" key="3">
    <source>
        <dbReference type="SAM" id="Coils"/>
    </source>
</evidence>
<sequence>MSDQPSSSAKLKQFLSEEQIEVERQRRQADWERVRSAADPIEAPAEVFDSRSLYEKLKSQHDAKKEEFENMWAAKNSIRGLDEDETTFLARIDQAKIDKNRRLKQLEQEEIEELKISFFVLLPQKEFETTTANTRSTSAKPHVAQPPAVNKQKQLLTGIVKRKGVTNESLKRPLEDDDDDNEDKEKQTILQPPARLPRLLIPGGRLPGIGPTDGFSDSSDSNESSDDDGLSRYSSGVGIQSIAQRKKLAKQLQDLAAESTGGCE</sequence>
<evidence type="ECO:0000256" key="1">
    <source>
        <dbReference type="ARBA" id="ARBA00004123"/>
    </source>
</evidence>
<comment type="subcellular location">
    <subcellularLocation>
        <location evidence="1">Nucleus</location>
    </subcellularLocation>
</comment>
<gene>
    <name evidence="6" type="ORF">IZO911_LOCUS30824</name>
    <name evidence="7" type="ORF">KXQ929_LOCUS39516</name>
</gene>
<keyword evidence="2" id="KW-0539">Nucleus</keyword>
<accession>A0A820AZ10</accession>
<keyword evidence="3" id="KW-0175">Coiled coil</keyword>
<evidence type="ECO:0000256" key="2">
    <source>
        <dbReference type="ARBA" id="ARBA00023242"/>
    </source>
</evidence>
<dbReference type="PANTHER" id="PTHR13495">
    <property type="entry name" value="NEFA-INTERACTING NUCLEAR PROTEIN NIP30"/>
    <property type="match status" value="1"/>
</dbReference>
<organism evidence="7 8">
    <name type="scientific">Adineta steineri</name>
    <dbReference type="NCBI Taxonomy" id="433720"/>
    <lineage>
        <taxon>Eukaryota</taxon>
        <taxon>Metazoa</taxon>
        <taxon>Spiralia</taxon>
        <taxon>Gnathifera</taxon>
        <taxon>Rotifera</taxon>
        <taxon>Eurotatoria</taxon>
        <taxon>Bdelloidea</taxon>
        <taxon>Adinetida</taxon>
        <taxon>Adinetidae</taxon>
        <taxon>Adineta</taxon>
    </lineage>
</organism>
<feature type="compositionally biased region" description="Low complexity" evidence="4">
    <location>
        <begin position="189"/>
        <end position="222"/>
    </location>
</feature>
<comment type="caution">
    <text evidence="7">The sequence shown here is derived from an EMBL/GenBank/DDBJ whole genome shotgun (WGS) entry which is preliminary data.</text>
</comment>
<dbReference type="GO" id="GO:0005634">
    <property type="term" value="C:nucleus"/>
    <property type="evidence" value="ECO:0007669"/>
    <property type="project" value="UniProtKB-SubCell"/>
</dbReference>
<feature type="region of interest" description="Disordered" evidence="4">
    <location>
        <begin position="131"/>
        <end position="234"/>
    </location>
</feature>
<dbReference type="InterPro" id="IPR039845">
    <property type="entry name" value="FAM192A"/>
</dbReference>
<evidence type="ECO:0000313" key="8">
    <source>
        <dbReference type="Proteomes" id="UP000663868"/>
    </source>
</evidence>
<name>A0A820AZ10_9BILA</name>
<dbReference type="InterPro" id="IPR019331">
    <property type="entry name" value="FAM192A/Fyv6_N"/>
</dbReference>
<dbReference type="AlphaFoldDB" id="A0A820AZ10"/>
<dbReference type="Pfam" id="PF10187">
    <property type="entry name" value="FAM192A_Fyv6_N"/>
    <property type="match status" value="1"/>
</dbReference>
<evidence type="ECO:0000256" key="4">
    <source>
        <dbReference type="SAM" id="MobiDB-lite"/>
    </source>
</evidence>
<dbReference type="Proteomes" id="UP000663868">
    <property type="component" value="Unassembled WGS sequence"/>
</dbReference>
<feature type="domain" description="FAM192A/Fyv6 N-terminal" evidence="5">
    <location>
        <begin position="14"/>
        <end position="114"/>
    </location>
</feature>
<evidence type="ECO:0000313" key="7">
    <source>
        <dbReference type="EMBL" id="CAF4190846.1"/>
    </source>
</evidence>